<sequence length="512" mass="54255">MVELAAADKPLGGPAPGTVREPSEDPVPASSAGRLARWSIPAVPALAAILVALYGLDRRQLWRDEIATWVASTKSLRGLQDLVEGTDAVIAPYYLLMHGWIAVFGDSEVSLRMPSLLAVALAAALTAAIGRKLFGPATGMFAGLLVAVVPTISRYAQEARPYALAAAATVLGTLLLLRAAERPSWLRWLAYASVVTVAGLMHLVALLLLLAHLVYVVSLRDTKVTARWFAAAATGVLPVLPVAWVGLDQAGQVGWIPEATWDSTINEMARVTGSIPVGAMILGLAVLGACTLGRRGSLLGTWAIAPFFVLLLISPVAALLIHRYVLFTVPAWCLLAVATVARQAETQRNIAAPRWRQQMLPAMLVLLCAALGLPAHASNREIVASGEPDLRGAVAVITAEAAANDAIAFHAKYPTRLRDGVDYYLGRAGRRSLPTVFTAWPGGAPAFPRHCKGGAECLRSAERLWLISTSTADDQRSGVHPSLEKPLGALEPVRVVKLTGVTLSLWRSAPAA</sequence>
<dbReference type="AlphaFoldDB" id="A0A1C4V164"/>
<feature type="transmembrane region" description="Helical" evidence="9">
    <location>
        <begin position="324"/>
        <end position="340"/>
    </location>
</feature>
<organism evidence="11 12">
    <name type="scientific">Micromonospora coriariae</name>
    <dbReference type="NCBI Taxonomy" id="285665"/>
    <lineage>
        <taxon>Bacteria</taxon>
        <taxon>Bacillati</taxon>
        <taxon>Actinomycetota</taxon>
        <taxon>Actinomycetes</taxon>
        <taxon>Micromonosporales</taxon>
        <taxon>Micromonosporaceae</taxon>
        <taxon>Micromonospora</taxon>
    </lineage>
</organism>
<proteinExistence type="predicted"/>
<evidence type="ECO:0000313" key="11">
    <source>
        <dbReference type="EMBL" id="SCE77549.1"/>
    </source>
</evidence>
<dbReference type="GO" id="GO:0016763">
    <property type="term" value="F:pentosyltransferase activity"/>
    <property type="evidence" value="ECO:0007669"/>
    <property type="project" value="TreeGrafter"/>
</dbReference>
<dbReference type="PANTHER" id="PTHR33908">
    <property type="entry name" value="MANNOSYLTRANSFERASE YKCB-RELATED"/>
    <property type="match status" value="1"/>
</dbReference>
<feature type="transmembrane region" description="Helical" evidence="9">
    <location>
        <begin position="38"/>
        <end position="56"/>
    </location>
</feature>
<evidence type="ECO:0000313" key="12">
    <source>
        <dbReference type="Proteomes" id="UP000198243"/>
    </source>
</evidence>
<feature type="transmembrane region" description="Helical" evidence="9">
    <location>
        <begin position="271"/>
        <end position="292"/>
    </location>
</feature>
<dbReference type="Pfam" id="PF13231">
    <property type="entry name" value="PMT_2"/>
    <property type="match status" value="1"/>
</dbReference>
<evidence type="ECO:0000256" key="4">
    <source>
        <dbReference type="ARBA" id="ARBA00022679"/>
    </source>
</evidence>
<evidence type="ECO:0000256" key="8">
    <source>
        <dbReference type="SAM" id="MobiDB-lite"/>
    </source>
</evidence>
<keyword evidence="6 9" id="KW-1133">Transmembrane helix</keyword>
<dbReference type="InterPro" id="IPR038731">
    <property type="entry name" value="RgtA/B/C-like"/>
</dbReference>
<feature type="domain" description="Glycosyltransferase RgtA/B/C/D-like" evidence="10">
    <location>
        <begin position="96"/>
        <end position="242"/>
    </location>
</feature>
<evidence type="ECO:0000256" key="5">
    <source>
        <dbReference type="ARBA" id="ARBA00022692"/>
    </source>
</evidence>
<dbReference type="GO" id="GO:0009103">
    <property type="term" value="P:lipopolysaccharide biosynthetic process"/>
    <property type="evidence" value="ECO:0007669"/>
    <property type="project" value="UniProtKB-ARBA"/>
</dbReference>
<keyword evidence="7 9" id="KW-0472">Membrane</keyword>
<gene>
    <name evidence="11" type="ORF">GA0070607_1419</name>
</gene>
<dbReference type="InterPro" id="IPR050297">
    <property type="entry name" value="LipidA_mod_glycosyltrf_83"/>
</dbReference>
<evidence type="ECO:0000256" key="2">
    <source>
        <dbReference type="ARBA" id="ARBA00022475"/>
    </source>
</evidence>
<feature type="region of interest" description="Disordered" evidence="8">
    <location>
        <begin position="1"/>
        <end position="30"/>
    </location>
</feature>
<feature type="transmembrane region" description="Helical" evidence="9">
    <location>
        <begin position="299"/>
        <end position="318"/>
    </location>
</feature>
<evidence type="ECO:0000256" key="3">
    <source>
        <dbReference type="ARBA" id="ARBA00022676"/>
    </source>
</evidence>
<protein>
    <submittedName>
        <fullName evidence="11">Mannosyltransferase</fullName>
    </submittedName>
</protein>
<dbReference type="RefSeq" id="WP_172898998.1">
    <property type="nucleotide sequence ID" value="NZ_LT607412.1"/>
</dbReference>
<keyword evidence="5 9" id="KW-0812">Transmembrane</keyword>
<evidence type="ECO:0000256" key="6">
    <source>
        <dbReference type="ARBA" id="ARBA00022989"/>
    </source>
</evidence>
<dbReference type="PANTHER" id="PTHR33908:SF3">
    <property type="entry name" value="UNDECAPRENYL PHOSPHATE-ALPHA-4-AMINO-4-DEOXY-L-ARABINOSE ARABINOSYL TRANSFERASE"/>
    <property type="match status" value="1"/>
</dbReference>
<name>A0A1C4V164_9ACTN</name>
<dbReference type="GO" id="GO:0005886">
    <property type="term" value="C:plasma membrane"/>
    <property type="evidence" value="ECO:0007669"/>
    <property type="project" value="UniProtKB-SubCell"/>
</dbReference>
<feature type="transmembrane region" description="Helical" evidence="9">
    <location>
        <begin position="228"/>
        <end position="247"/>
    </location>
</feature>
<feature type="transmembrane region" description="Helical" evidence="9">
    <location>
        <begin position="109"/>
        <end position="127"/>
    </location>
</feature>
<accession>A0A1C4V164</accession>
<keyword evidence="2" id="KW-1003">Cell membrane</keyword>
<evidence type="ECO:0000259" key="10">
    <source>
        <dbReference type="Pfam" id="PF13231"/>
    </source>
</evidence>
<dbReference type="Proteomes" id="UP000198243">
    <property type="component" value="Chromosome I"/>
</dbReference>
<dbReference type="EMBL" id="LT607412">
    <property type="protein sequence ID" value="SCE77549.1"/>
    <property type="molecule type" value="Genomic_DNA"/>
</dbReference>
<keyword evidence="12" id="KW-1185">Reference proteome</keyword>
<feature type="transmembrane region" description="Helical" evidence="9">
    <location>
        <begin position="159"/>
        <end position="177"/>
    </location>
</feature>
<dbReference type="GO" id="GO:0010041">
    <property type="term" value="P:response to iron(III) ion"/>
    <property type="evidence" value="ECO:0007669"/>
    <property type="project" value="TreeGrafter"/>
</dbReference>
<evidence type="ECO:0000256" key="7">
    <source>
        <dbReference type="ARBA" id="ARBA00023136"/>
    </source>
</evidence>
<feature type="transmembrane region" description="Helical" evidence="9">
    <location>
        <begin position="133"/>
        <end position="152"/>
    </location>
</feature>
<evidence type="ECO:0000256" key="1">
    <source>
        <dbReference type="ARBA" id="ARBA00004651"/>
    </source>
</evidence>
<feature type="transmembrane region" description="Helical" evidence="9">
    <location>
        <begin position="189"/>
        <end position="216"/>
    </location>
</feature>
<keyword evidence="3 11" id="KW-0328">Glycosyltransferase</keyword>
<keyword evidence="4 11" id="KW-0808">Transferase</keyword>
<comment type="subcellular location">
    <subcellularLocation>
        <location evidence="1">Cell membrane</location>
        <topology evidence="1">Multi-pass membrane protein</topology>
    </subcellularLocation>
</comment>
<reference evidence="12" key="1">
    <citation type="submission" date="2016-06" db="EMBL/GenBank/DDBJ databases">
        <authorList>
            <person name="Varghese N."/>
            <person name="Submissions Spin"/>
        </authorList>
    </citation>
    <scope>NUCLEOTIDE SEQUENCE [LARGE SCALE GENOMIC DNA]</scope>
    <source>
        <strain evidence="12">DSM 44875</strain>
    </source>
</reference>
<evidence type="ECO:0000256" key="9">
    <source>
        <dbReference type="SAM" id="Phobius"/>
    </source>
</evidence>